<gene>
    <name evidence="9" type="ORF">BRAA01T03942Z</name>
</gene>
<accession>A0A3P5ZXW7</accession>
<name>A0A3P5ZXW7_BRACM</name>
<proteinExistence type="predicted"/>
<dbReference type="InterPro" id="IPR039525">
    <property type="entry name" value="RNF126-like_zinc-ribbon"/>
</dbReference>
<evidence type="ECO:0000256" key="2">
    <source>
        <dbReference type="ARBA" id="ARBA00012483"/>
    </source>
</evidence>
<dbReference type="EC" id="2.3.2.27" evidence="2"/>
<evidence type="ECO:0000259" key="8">
    <source>
        <dbReference type="Pfam" id="PF14369"/>
    </source>
</evidence>
<dbReference type="AlphaFoldDB" id="A0A3P5ZXW7"/>
<comment type="catalytic activity">
    <reaction evidence="1">
        <text>S-ubiquitinyl-[E2 ubiquitin-conjugating enzyme]-L-cysteine + [acceptor protein]-L-lysine = [E2 ubiquitin-conjugating enzyme]-L-cysteine + N(6)-ubiquitinyl-[acceptor protein]-L-lysine.</text>
        <dbReference type="EC" id="2.3.2.27"/>
    </reaction>
</comment>
<keyword evidence="7" id="KW-0862">Zinc</keyword>
<evidence type="ECO:0000313" key="9">
    <source>
        <dbReference type="EMBL" id="VDC77440.1"/>
    </source>
</evidence>
<evidence type="ECO:0000256" key="4">
    <source>
        <dbReference type="ARBA" id="ARBA00022723"/>
    </source>
</evidence>
<organism evidence="9">
    <name type="scientific">Brassica campestris</name>
    <name type="common">Field mustard</name>
    <dbReference type="NCBI Taxonomy" id="3711"/>
    <lineage>
        <taxon>Eukaryota</taxon>
        <taxon>Viridiplantae</taxon>
        <taxon>Streptophyta</taxon>
        <taxon>Embryophyta</taxon>
        <taxon>Tracheophyta</taxon>
        <taxon>Spermatophyta</taxon>
        <taxon>Magnoliopsida</taxon>
        <taxon>eudicotyledons</taxon>
        <taxon>Gunneridae</taxon>
        <taxon>Pentapetalae</taxon>
        <taxon>rosids</taxon>
        <taxon>malvids</taxon>
        <taxon>Brassicales</taxon>
        <taxon>Brassicaceae</taxon>
        <taxon>Brassiceae</taxon>
        <taxon>Brassica</taxon>
    </lineage>
</organism>
<dbReference type="GO" id="GO:0008270">
    <property type="term" value="F:zinc ion binding"/>
    <property type="evidence" value="ECO:0007669"/>
    <property type="project" value="UniProtKB-KW"/>
</dbReference>
<evidence type="ECO:0000256" key="7">
    <source>
        <dbReference type="ARBA" id="ARBA00022833"/>
    </source>
</evidence>
<evidence type="ECO:0000256" key="5">
    <source>
        <dbReference type="ARBA" id="ARBA00022771"/>
    </source>
</evidence>
<reference evidence="9" key="1">
    <citation type="submission" date="2018-11" db="EMBL/GenBank/DDBJ databases">
        <authorList>
            <consortium name="Genoscope - CEA"/>
            <person name="William W."/>
        </authorList>
    </citation>
    <scope>NUCLEOTIDE SEQUENCE</scope>
</reference>
<feature type="domain" description="E3 ubiquitin-protein ligase RNF126-like zinc-ribbon" evidence="8">
    <location>
        <begin position="9"/>
        <end position="37"/>
    </location>
</feature>
<dbReference type="Pfam" id="PF14369">
    <property type="entry name" value="Zn_ribbon_19"/>
    <property type="match status" value="1"/>
</dbReference>
<keyword evidence="6" id="KW-0833">Ubl conjugation pathway</keyword>
<dbReference type="GO" id="GO:0061630">
    <property type="term" value="F:ubiquitin protein ligase activity"/>
    <property type="evidence" value="ECO:0007669"/>
    <property type="project" value="UniProtKB-EC"/>
</dbReference>
<sequence>MSEAQESDWCYHCDKHVAVRTLERVVLCCECNIGFIRSIQAIPV</sequence>
<keyword evidence="5" id="KW-0863">Zinc-finger</keyword>
<evidence type="ECO:0000256" key="6">
    <source>
        <dbReference type="ARBA" id="ARBA00022786"/>
    </source>
</evidence>
<protein>
    <recommendedName>
        <fullName evidence="2">RING-type E3 ubiquitin transferase</fullName>
        <ecNumber evidence="2">2.3.2.27</ecNumber>
    </recommendedName>
</protein>
<keyword evidence="4" id="KW-0479">Metal-binding</keyword>
<evidence type="ECO:0000256" key="3">
    <source>
        <dbReference type="ARBA" id="ARBA00022679"/>
    </source>
</evidence>
<dbReference type="EMBL" id="LR031571">
    <property type="protein sequence ID" value="VDC77440.1"/>
    <property type="molecule type" value="Genomic_DNA"/>
</dbReference>
<evidence type="ECO:0000256" key="1">
    <source>
        <dbReference type="ARBA" id="ARBA00000900"/>
    </source>
</evidence>
<keyword evidence="3" id="KW-0808">Transferase</keyword>